<evidence type="ECO:0000256" key="1">
    <source>
        <dbReference type="ARBA" id="ARBA00006445"/>
    </source>
</evidence>
<dbReference type="PROSITE" id="PS50082">
    <property type="entry name" value="WD_REPEATS_2"/>
    <property type="match status" value="3"/>
</dbReference>
<dbReference type="CDD" id="cd00200">
    <property type="entry name" value="WD40"/>
    <property type="match status" value="1"/>
</dbReference>
<protein>
    <submittedName>
        <fullName evidence="10">Cell division cycle protein 20-like</fullName>
    </submittedName>
</protein>
<comment type="caution">
    <text evidence="10">The sequence shown here is derived from an EMBL/GenBank/DDBJ whole genome shotgun (WGS) entry which is preliminary data.</text>
</comment>
<feature type="region of interest" description="Disordered" evidence="8">
    <location>
        <begin position="38"/>
        <end position="117"/>
    </location>
</feature>
<evidence type="ECO:0000256" key="7">
    <source>
        <dbReference type="PROSITE-ProRule" id="PRU00221"/>
    </source>
</evidence>
<dbReference type="InterPro" id="IPR001680">
    <property type="entry name" value="WD40_rpt"/>
</dbReference>
<proteinExistence type="inferred from homology"/>
<dbReference type="PROSITE" id="PS50294">
    <property type="entry name" value="WD_REPEATS_REGION"/>
    <property type="match status" value="2"/>
</dbReference>
<dbReference type="GO" id="GO:0005680">
    <property type="term" value="C:anaphase-promoting complex"/>
    <property type="evidence" value="ECO:0007669"/>
    <property type="project" value="TreeGrafter"/>
</dbReference>
<dbReference type="InterPro" id="IPR056150">
    <property type="entry name" value="WD40_CDC20-Fz"/>
</dbReference>
<keyword evidence="4" id="KW-0677">Repeat</keyword>
<feature type="repeat" description="WD" evidence="7">
    <location>
        <begin position="339"/>
        <end position="371"/>
    </location>
</feature>
<dbReference type="Pfam" id="PF24807">
    <property type="entry name" value="WD40_CDC20-Fz"/>
    <property type="match status" value="1"/>
</dbReference>
<dbReference type="Proteomes" id="UP000242188">
    <property type="component" value="Unassembled WGS sequence"/>
</dbReference>
<keyword evidence="2 7" id="KW-0853">WD repeat</keyword>
<reference evidence="10 11" key="1">
    <citation type="journal article" date="2017" name="Nat. Ecol. Evol.">
        <title>Scallop genome provides insights into evolution of bilaterian karyotype and development.</title>
        <authorList>
            <person name="Wang S."/>
            <person name="Zhang J."/>
            <person name="Jiao W."/>
            <person name="Li J."/>
            <person name="Xun X."/>
            <person name="Sun Y."/>
            <person name="Guo X."/>
            <person name="Huan P."/>
            <person name="Dong B."/>
            <person name="Zhang L."/>
            <person name="Hu X."/>
            <person name="Sun X."/>
            <person name="Wang J."/>
            <person name="Zhao C."/>
            <person name="Wang Y."/>
            <person name="Wang D."/>
            <person name="Huang X."/>
            <person name="Wang R."/>
            <person name="Lv J."/>
            <person name="Li Y."/>
            <person name="Zhang Z."/>
            <person name="Liu B."/>
            <person name="Lu W."/>
            <person name="Hui Y."/>
            <person name="Liang J."/>
            <person name="Zhou Z."/>
            <person name="Hou R."/>
            <person name="Li X."/>
            <person name="Liu Y."/>
            <person name="Li H."/>
            <person name="Ning X."/>
            <person name="Lin Y."/>
            <person name="Zhao L."/>
            <person name="Xing Q."/>
            <person name="Dou J."/>
            <person name="Li Y."/>
            <person name="Mao J."/>
            <person name="Guo H."/>
            <person name="Dou H."/>
            <person name="Li T."/>
            <person name="Mu C."/>
            <person name="Jiang W."/>
            <person name="Fu Q."/>
            <person name="Fu X."/>
            <person name="Miao Y."/>
            <person name="Liu J."/>
            <person name="Yu Q."/>
            <person name="Li R."/>
            <person name="Liao H."/>
            <person name="Li X."/>
            <person name="Kong Y."/>
            <person name="Jiang Z."/>
            <person name="Chourrout D."/>
            <person name="Li R."/>
            <person name="Bao Z."/>
        </authorList>
    </citation>
    <scope>NUCLEOTIDE SEQUENCE [LARGE SCALE GENOMIC DNA]</scope>
    <source>
        <strain evidence="10 11">PY_sf001</strain>
    </source>
</reference>
<keyword evidence="11" id="KW-1185">Reference proteome</keyword>
<evidence type="ECO:0000259" key="9">
    <source>
        <dbReference type="Pfam" id="PF24807"/>
    </source>
</evidence>
<comment type="similarity">
    <text evidence="1">Belongs to the WD repeat CDC20/Fizzy family.</text>
</comment>
<evidence type="ECO:0000313" key="10">
    <source>
        <dbReference type="EMBL" id="OWF38764.1"/>
    </source>
</evidence>
<dbReference type="InterPro" id="IPR033010">
    <property type="entry name" value="Cdc20/Fizzy"/>
</dbReference>
<dbReference type="Gene3D" id="2.130.10.10">
    <property type="entry name" value="YVTN repeat-like/Quinoprotein amine dehydrogenase"/>
    <property type="match status" value="1"/>
</dbReference>
<dbReference type="PANTHER" id="PTHR19918">
    <property type="entry name" value="CELL DIVISION CYCLE 20 CDC20 FIZZY -RELATED"/>
    <property type="match status" value="1"/>
</dbReference>
<accession>A0A210PQN3</accession>
<dbReference type="GO" id="GO:0031145">
    <property type="term" value="P:anaphase-promoting complex-dependent catabolic process"/>
    <property type="evidence" value="ECO:0007669"/>
    <property type="project" value="TreeGrafter"/>
</dbReference>
<gene>
    <name evidence="10" type="ORF">KP79_PYT20785</name>
</gene>
<sequence>MSQFQFHSMVSEVTRMDGEIKKGPKMRWQRKAEEAGLSYLQVAPETRGPLSPWKPRSAKTPAGITPKTPLSPSKALSFPAASKTPGKTQPPGKHPSKTPNKTPGKQPQPKQDRFIPNRATTDIDMSHYAVMNDKNDENTPPPKTGYHQQLNEALSKGQNPQNAKVLSFKDKAPESTAGHLNNLKVLYSSSKSAVPKCSTTRFIPQQPDRILDAPELLDDYYLNLLDWSSNHLAVALGGAVYMWNASDGTIVQLMEMTSTDDYVSCVSWIKEGNILAVGTNMGNTQLWDAEKQKLVRTMTGHSARVGSLAWNTFVVSSGARSGMIRHHDVRVAEHHVGTLSNHTQEVCGLSWSPDGRYLASGGNDNLLNIWDNNISHESLPLHTFTHHQAAVKALSWCPWQPDLLASGGGTADRHIRFWNVSTGSCYNSVDTNSQVCSILWSKEHKELISGHGYSQNQLTIWKYPTMTRVAELTGHTARVLCLTLSPDGTTVASAAADETIRLWKCFDAKPTTAITKPTKDPSSFSQMRGGIR</sequence>
<keyword evidence="5" id="KW-0498">Mitosis</keyword>
<evidence type="ECO:0000256" key="3">
    <source>
        <dbReference type="ARBA" id="ARBA00022618"/>
    </source>
</evidence>
<evidence type="ECO:0000256" key="8">
    <source>
        <dbReference type="SAM" id="MobiDB-lite"/>
    </source>
</evidence>
<dbReference type="PANTHER" id="PTHR19918:SF8">
    <property type="entry name" value="FI02843P"/>
    <property type="match status" value="1"/>
</dbReference>
<organism evidence="10 11">
    <name type="scientific">Mizuhopecten yessoensis</name>
    <name type="common">Japanese scallop</name>
    <name type="synonym">Patinopecten yessoensis</name>
    <dbReference type="NCBI Taxonomy" id="6573"/>
    <lineage>
        <taxon>Eukaryota</taxon>
        <taxon>Metazoa</taxon>
        <taxon>Spiralia</taxon>
        <taxon>Lophotrochozoa</taxon>
        <taxon>Mollusca</taxon>
        <taxon>Bivalvia</taxon>
        <taxon>Autobranchia</taxon>
        <taxon>Pteriomorphia</taxon>
        <taxon>Pectinida</taxon>
        <taxon>Pectinoidea</taxon>
        <taxon>Pectinidae</taxon>
        <taxon>Mizuhopecten</taxon>
    </lineage>
</organism>
<evidence type="ECO:0000256" key="4">
    <source>
        <dbReference type="ARBA" id="ARBA00022737"/>
    </source>
</evidence>
<dbReference type="GO" id="GO:0051301">
    <property type="term" value="P:cell division"/>
    <property type="evidence" value="ECO:0007669"/>
    <property type="project" value="UniProtKB-KW"/>
</dbReference>
<dbReference type="EMBL" id="NEDP02005555">
    <property type="protein sequence ID" value="OWF38764.1"/>
    <property type="molecule type" value="Genomic_DNA"/>
</dbReference>
<feature type="repeat" description="WD" evidence="7">
    <location>
        <begin position="472"/>
        <end position="504"/>
    </location>
</feature>
<dbReference type="GO" id="GO:0010997">
    <property type="term" value="F:anaphase-promoting complex binding"/>
    <property type="evidence" value="ECO:0007669"/>
    <property type="project" value="InterPro"/>
</dbReference>
<dbReference type="GO" id="GO:1990757">
    <property type="term" value="F:ubiquitin ligase activator activity"/>
    <property type="evidence" value="ECO:0007669"/>
    <property type="project" value="TreeGrafter"/>
</dbReference>
<dbReference type="STRING" id="6573.A0A210PQN3"/>
<keyword evidence="6" id="KW-0131">Cell cycle</keyword>
<dbReference type="InterPro" id="IPR015943">
    <property type="entry name" value="WD40/YVTN_repeat-like_dom_sf"/>
</dbReference>
<evidence type="ECO:0000313" key="11">
    <source>
        <dbReference type="Proteomes" id="UP000242188"/>
    </source>
</evidence>
<evidence type="ECO:0000256" key="6">
    <source>
        <dbReference type="ARBA" id="ARBA00023306"/>
    </source>
</evidence>
<evidence type="ECO:0000256" key="2">
    <source>
        <dbReference type="ARBA" id="ARBA00022574"/>
    </source>
</evidence>
<feature type="domain" description="CDC20/Fizzy WD40" evidence="9">
    <location>
        <begin position="211"/>
        <end position="503"/>
    </location>
</feature>
<dbReference type="AlphaFoldDB" id="A0A210PQN3"/>
<feature type="repeat" description="WD" evidence="7">
    <location>
        <begin position="256"/>
        <end position="297"/>
    </location>
</feature>
<dbReference type="SUPFAM" id="SSF50978">
    <property type="entry name" value="WD40 repeat-like"/>
    <property type="match status" value="1"/>
</dbReference>
<keyword evidence="3 10" id="KW-0132">Cell division</keyword>
<evidence type="ECO:0000256" key="5">
    <source>
        <dbReference type="ARBA" id="ARBA00022776"/>
    </source>
</evidence>
<dbReference type="InterPro" id="IPR036322">
    <property type="entry name" value="WD40_repeat_dom_sf"/>
</dbReference>
<dbReference type="GO" id="GO:1905786">
    <property type="term" value="P:positive regulation of anaphase-promoting complex-dependent catabolic process"/>
    <property type="evidence" value="ECO:0007669"/>
    <property type="project" value="TreeGrafter"/>
</dbReference>
<name>A0A210PQN3_MIZYE</name>
<dbReference type="OrthoDB" id="10263272at2759"/>
<dbReference type="SMART" id="SM00320">
    <property type="entry name" value="WD40"/>
    <property type="match status" value="6"/>
</dbReference>
<feature type="compositionally biased region" description="Polar residues" evidence="8">
    <location>
        <begin position="97"/>
        <end position="109"/>
    </location>
</feature>